<reference evidence="3 4" key="1">
    <citation type="submission" date="2021-06" db="EMBL/GenBank/DDBJ databases">
        <title>Ulceroglandular infection and bacteremia caused by Francisella salimarina in an immunocompromised patient, France.</title>
        <authorList>
            <person name="Hennebique A."/>
            <person name="Caspar Y."/>
            <person name="Maurin M."/>
            <person name="Boisset S."/>
            <person name="Pelloux I."/>
            <person name="Gallego-Hernanz M.P."/>
            <person name="Burucoa C."/>
            <person name="Cazenave-Roblot F."/>
            <person name="Plouzeau C."/>
            <person name="Rammaert B."/>
        </authorList>
    </citation>
    <scope>NUCLEOTIDE SEQUENCE [LARGE SCALE GENOMIC DNA]</scope>
    <source>
        <strain evidence="3 4">CHUGA-F75</strain>
    </source>
</reference>
<feature type="domain" description="S1 motif" evidence="2">
    <location>
        <begin position="68"/>
        <end position="130"/>
    </location>
</feature>
<accession>A0AAJ4NQY5</accession>
<sequence>MISIGKYSRLKILEKTSNWLVLDALELGTANIASSEFCDTVSVGESVEVFLYHNSKAELIATTKRVPTVGQVSYLRVKNITGIGAFLDWGLDKDLFVPLAEQHRPFEIGKSYIVYLYLDKINGRITASSKINKFIKDYAGNDITQNQEVDLIIANSTDIGYKAIINNSYWGIIYSSEVFKRLSFGQSVKGYIKNIRDDGRIDLSLQLVHKDLDRNADLVEKYLVEHNGSAPFNDKSNPNDIAREFGISKAAFKRAIGTLLKRKKIVIREGSIHLNG</sequence>
<evidence type="ECO:0000259" key="2">
    <source>
        <dbReference type="SMART" id="SM00316"/>
    </source>
</evidence>
<dbReference type="InterPro" id="IPR039566">
    <property type="entry name" value="CvfB_S1_st"/>
</dbReference>
<feature type="domain" description="S1 motif" evidence="2">
    <location>
        <begin position="144"/>
        <end position="206"/>
    </location>
</feature>
<protein>
    <submittedName>
        <fullName evidence="3">GntR family transcriptional regulator</fullName>
    </submittedName>
</protein>
<dbReference type="InterPro" id="IPR014464">
    <property type="entry name" value="CvfB_fam"/>
</dbReference>
<dbReference type="PANTHER" id="PTHR37296:SF1">
    <property type="entry name" value="CONSERVED VIRULENCE FACTOR B"/>
    <property type="match status" value="1"/>
</dbReference>
<keyword evidence="4" id="KW-1185">Reference proteome</keyword>
<organism evidence="3 4">
    <name type="scientific">Francisella salimarina</name>
    <dbReference type="NCBI Taxonomy" id="2599927"/>
    <lineage>
        <taxon>Bacteria</taxon>
        <taxon>Pseudomonadati</taxon>
        <taxon>Pseudomonadota</taxon>
        <taxon>Gammaproteobacteria</taxon>
        <taxon>Thiotrichales</taxon>
        <taxon>Francisellaceae</taxon>
        <taxon>Francisella</taxon>
    </lineage>
</organism>
<comment type="similarity">
    <text evidence="1">Belongs to the CvfB family.</text>
</comment>
<dbReference type="AlphaFoldDB" id="A0AAJ4NQY5"/>
<proteinExistence type="inferred from homology"/>
<dbReference type="RefSeq" id="WP_216692807.1">
    <property type="nucleotide sequence ID" value="NZ_CP076680.1"/>
</dbReference>
<dbReference type="InterPro" id="IPR003029">
    <property type="entry name" value="S1_domain"/>
</dbReference>
<dbReference type="PANTHER" id="PTHR37296">
    <property type="entry name" value="CONSERVED VIRULENCE FACTOR B"/>
    <property type="match status" value="1"/>
</dbReference>
<dbReference type="Pfam" id="PF13509">
    <property type="entry name" value="S1_2"/>
    <property type="match status" value="2"/>
</dbReference>
<dbReference type="PIRSF" id="PIRSF012524">
    <property type="entry name" value="YitL_S1"/>
    <property type="match status" value="1"/>
</dbReference>
<dbReference type="KEGG" id="fsr:KQR59_04505"/>
<dbReference type="Proteomes" id="UP000683421">
    <property type="component" value="Chromosome"/>
</dbReference>
<evidence type="ECO:0000256" key="1">
    <source>
        <dbReference type="PIRNR" id="PIRNR012524"/>
    </source>
</evidence>
<dbReference type="EMBL" id="CP076680">
    <property type="protein sequence ID" value="QWV00147.1"/>
    <property type="molecule type" value="Genomic_DNA"/>
</dbReference>
<dbReference type="GO" id="GO:0003676">
    <property type="term" value="F:nucleic acid binding"/>
    <property type="evidence" value="ECO:0007669"/>
    <property type="project" value="InterPro"/>
</dbReference>
<evidence type="ECO:0000313" key="3">
    <source>
        <dbReference type="EMBL" id="QWV00147.1"/>
    </source>
</evidence>
<name>A0AAJ4NQY5_9GAMM</name>
<dbReference type="Pfam" id="PF17783">
    <property type="entry name" value="WHD_CvfB"/>
    <property type="match status" value="1"/>
</dbReference>
<evidence type="ECO:0000313" key="4">
    <source>
        <dbReference type="Proteomes" id="UP000683421"/>
    </source>
</evidence>
<dbReference type="SMART" id="SM00316">
    <property type="entry name" value="S1"/>
    <property type="match status" value="2"/>
</dbReference>
<dbReference type="InterPro" id="IPR040764">
    <property type="entry name" value="CvfB_WH"/>
</dbReference>
<gene>
    <name evidence="3" type="ORF">KQR59_04505</name>
</gene>